<dbReference type="PROSITE" id="PS50850">
    <property type="entry name" value="MFS"/>
    <property type="match status" value="1"/>
</dbReference>
<dbReference type="CDD" id="cd06173">
    <property type="entry name" value="MFS_MefA_like"/>
    <property type="match status" value="1"/>
</dbReference>
<keyword evidence="3" id="KW-1003">Cell membrane</keyword>
<dbReference type="STRING" id="113562.SAMN04489716_2072"/>
<feature type="transmembrane region" description="Helical" evidence="7">
    <location>
        <begin position="172"/>
        <end position="196"/>
    </location>
</feature>
<feature type="transmembrane region" description="Helical" evidence="7">
    <location>
        <begin position="387"/>
        <end position="405"/>
    </location>
</feature>
<dbReference type="Proteomes" id="UP000198688">
    <property type="component" value="Chromosome I"/>
</dbReference>
<evidence type="ECO:0000256" key="3">
    <source>
        <dbReference type="ARBA" id="ARBA00022475"/>
    </source>
</evidence>
<evidence type="ECO:0000256" key="1">
    <source>
        <dbReference type="ARBA" id="ARBA00004651"/>
    </source>
</evidence>
<feature type="transmembrane region" description="Helical" evidence="7">
    <location>
        <begin position="231"/>
        <end position="255"/>
    </location>
</feature>
<dbReference type="Pfam" id="PF05977">
    <property type="entry name" value="MFS_3"/>
    <property type="match status" value="1"/>
</dbReference>
<accession>A0A1H1WF31</accession>
<evidence type="ECO:0000313" key="9">
    <source>
        <dbReference type="EMBL" id="SDS95260.1"/>
    </source>
</evidence>
<sequence>MTTLAVPPGADLLWHRDFRLFWAGQTTSRFGSSITSVALPLVAVGTLHASTMQVAMLQAAAWVPWLLIGLPAGVWVDRLPRRPVLLVCDLVGLTLLLSVPVAAWLGVLGIGQLLAVALLAGVVSVFFQTAYQVYLPSLLDTGRLAEGNARLQGSEASAQVAGPGAAGLLAQAFGAVAGLAADAVTFLISGICLLAMRHREPDRTTPAARRALRSEIGAGLRFLIRDPYLRVMALYGAVANLAMHGYQAILIVFLIREVGLSPGTVGLTVAAMSTGGVVGALLATRIARRFGTAHGMLLCQIGAAPFTLLIPMTGPGARLALLITAGVVIGAGVVAANVIKGSFRQAYTPRHLLGRVLTGMQLLNYGTIPVGALLGGVLGTTLGLRPALWLTTGLTVAATGILLLGPIREHRDLPSTPVGSGGS</sequence>
<dbReference type="Gene3D" id="1.20.1250.20">
    <property type="entry name" value="MFS general substrate transporter like domains"/>
    <property type="match status" value="1"/>
</dbReference>
<dbReference type="SUPFAM" id="SSF103473">
    <property type="entry name" value="MFS general substrate transporter"/>
    <property type="match status" value="1"/>
</dbReference>
<evidence type="ECO:0000313" key="10">
    <source>
        <dbReference type="Proteomes" id="UP000198688"/>
    </source>
</evidence>
<dbReference type="InterPro" id="IPR010290">
    <property type="entry name" value="TM_effector"/>
</dbReference>
<keyword evidence="10" id="KW-1185">Reference proteome</keyword>
<keyword evidence="5 7" id="KW-1133">Transmembrane helix</keyword>
<feature type="transmembrane region" description="Helical" evidence="7">
    <location>
        <begin position="54"/>
        <end position="72"/>
    </location>
</feature>
<comment type="subcellular location">
    <subcellularLocation>
        <location evidence="1">Cell membrane</location>
        <topology evidence="1">Multi-pass membrane protein</topology>
    </subcellularLocation>
</comment>
<feature type="transmembrane region" description="Helical" evidence="7">
    <location>
        <begin position="295"/>
        <end position="313"/>
    </location>
</feature>
<dbReference type="PANTHER" id="PTHR23513">
    <property type="entry name" value="INTEGRAL MEMBRANE EFFLUX PROTEIN-RELATED"/>
    <property type="match status" value="1"/>
</dbReference>
<evidence type="ECO:0000256" key="4">
    <source>
        <dbReference type="ARBA" id="ARBA00022692"/>
    </source>
</evidence>
<dbReference type="InterPro" id="IPR020846">
    <property type="entry name" value="MFS_dom"/>
</dbReference>
<evidence type="ECO:0000256" key="7">
    <source>
        <dbReference type="SAM" id="Phobius"/>
    </source>
</evidence>
<evidence type="ECO:0000256" key="6">
    <source>
        <dbReference type="ARBA" id="ARBA00023136"/>
    </source>
</evidence>
<proteinExistence type="predicted"/>
<evidence type="ECO:0000256" key="2">
    <source>
        <dbReference type="ARBA" id="ARBA00022448"/>
    </source>
</evidence>
<keyword evidence="4 7" id="KW-0812">Transmembrane</keyword>
<dbReference type="GO" id="GO:0022857">
    <property type="term" value="F:transmembrane transporter activity"/>
    <property type="evidence" value="ECO:0007669"/>
    <property type="project" value="InterPro"/>
</dbReference>
<feature type="transmembrane region" description="Helical" evidence="7">
    <location>
        <begin position="362"/>
        <end position="381"/>
    </location>
</feature>
<organism evidence="9 10">
    <name type="scientific">Actinoplanes derwentensis</name>
    <dbReference type="NCBI Taxonomy" id="113562"/>
    <lineage>
        <taxon>Bacteria</taxon>
        <taxon>Bacillati</taxon>
        <taxon>Actinomycetota</taxon>
        <taxon>Actinomycetes</taxon>
        <taxon>Micromonosporales</taxon>
        <taxon>Micromonosporaceae</taxon>
        <taxon>Actinoplanes</taxon>
    </lineage>
</organism>
<feature type="transmembrane region" description="Helical" evidence="7">
    <location>
        <begin position="261"/>
        <end position="283"/>
    </location>
</feature>
<dbReference type="EMBL" id="LT629758">
    <property type="protein sequence ID" value="SDS95260.1"/>
    <property type="molecule type" value="Genomic_DNA"/>
</dbReference>
<dbReference type="InterPro" id="IPR036259">
    <property type="entry name" value="MFS_trans_sf"/>
</dbReference>
<reference evidence="9 10" key="1">
    <citation type="submission" date="2016-10" db="EMBL/GenBank/DDBJ databases">
        <authorList>
            <person name="de Groot N.N."/>
        </authorList>
    </citation>
    <scope>NUCLEOTIDE SEQUENCE [LARGE SCALE GENOMIC DNA]</scope>
    <source>
        <strain evidence="9 10">DSM 43941</strain>
    </source>
</reference>
<dbReference type="PANTHER" id="PTHR23513:SF6">
    <property type="entry name" value="MAJOR FACILITATOR SUPERFAMILY ASSOCIATED DOMAIN-CONTAINING PROTEIN"/>
    <property type="match status" value="1"/>
</dbReference>
<feature type="transmembrane region" description="Helical" evidence="7">
    <location>
        <begin position="113"/>
        <end position="134"/>
    </location>
</feature>
<evidence type="ECO:0000256" key="5">
    <source>
        <dbReference type="ARBA" id="ARBA00022989"/>
    </source>
</evidence>
<protein>
    <submittedName>
        <fullName evidence="9">Predicted arabinose efflux permease, MFS family</fullName>
    </submittedName>
</protein>
<dbReference type="RefSeq" id="WP_231954378.1">
    <property type="nucleotide sequence ID" value="NZ_BOMJ01000044.1"/>
</dbReference>
<feature type="transmembrane region" description="Helical" evidence="7">
    <location>
        <begin position="84"/>
        <end position="106"/>
    </location>
</feature>
<feature type="domain" description="Major facilitator superfamily (MFS) profile" evidence="8">
    <location>
        <begin position="228"/>
        <end position="423"/>
    </location>
</feature>
<keyword evidence="2" id="KW-0813">Transport</keyword>
<gene>
    <name evidence="9" type="ORF">SAMN04489716_2072</name>
</gene>
<feature type="transmembrane region" description="Helical" evidence="7">
    <location>
        <begin position="30"/>
        <end position="47"/>
    </location>
</feature>
<name>A0A1H1WF31_9ACTN</name>
<dbReference type="AlphaFoldDB" id="A0A1H1WF31"/>
<evidence type="ECO:0000259" key="8">
    <source>
        <dbReference type="PROSITE" id="PS50850"/>
    </source>
</evidence>
<feature type="transmembrane region" description="Helical" evidence="7">
    <location>
        <begin position="319"/>
        <end position="341"/>
    </location>
</feature>
<keyword evidence="6 7" id="KW-0472">Membrane</keyword>
<dbReference type="GO" id="GO:0005886">
    <property type="term" value="C:plasma membrane"/>
    <property type="evidence" value="ECO:0007669"/>
    <property type="project" value="UniProtKB-SubCell"/>
</dbReference>